<proteinExistence type="predicted"/>
<evidence type="ECO:0000256" key="2">
    <source>
        <dbReference type="ARBA" id="ARBA00023239"/>
    </source>
</evidence>
<keyword evidence="3" id="KW-0812">Transmembrane</keyword>
<keyword evidence="3" id="KW-1133">Transmembrane helix</keyword>
<dbReference type="GO" id="GO:0005886">
    <property type="term" value="C:plasma membrane"/>
    <property type="evidence" value="ECO:0007669"/>
    <property type="project" value="TreeGrafter"/>
</dbReference>
<dbReference type="PANTHER" id="PTHR45627:SF1">
    <property type="entry name" value="ADENYLATE CYCLASE TYPE 8"/>
    <property type="match status" value="1"/>
</dbReference>
<evidence type="ECO:0000256" key="3">
    <source>
        <dbReference type="SAM" id="Phobius"/>
    </source>
</evidence>
<dbReference type="GO" id="GO:0004016">
    <property type="term" value="F:adenylate cyclase activity"/>
    <property type="evidence" value="ECO:0007669"/>
    <property type="project" value="TreeGrafter"/>
</dbReference>
<gene>
    <name evidence="4" type="ORF">X975_03937</name>
</gene>
<feature type="transmembrane region" description="Helical" evidence="3">
    <location>
        <begin position="12"/>
        <end position="34"/>
    </location>
</feature>
<dbReference type="GO" id="GO:0000166">
    <property type="term" value="F:nucleotide binding"/>
    <property type="evidence" value="ECO:0007669"/>
    <property type="project" value="UniProtKB-KW"/>
</dbReference>
<dbReference type="AlphaFoldDB" id="A0A087UJN7"/>
<feature type="non-terminal residue" evidence="4">
    <location>
        <position position="133"/>
    </location>
</feature>
<evidence type="ECO:0000313" key="4">
    <source>
        <dbReference type="EMBL" id="KFM77576.1"/>
    </source>
</evidence>
<dbReference type="GO" id="GO:0006171">
    <property type="term" value="P:cAMP biosynthetic process"/>
    <property type="evidence" value="ECO:0007669"/>
    <property type="project" value="TreeGrafter"/>
</dbReference>
<keyword evidence="5" id="KW-1185">Reference proteome</keyword>
<dbReference type="PANTHER" id="PTHR45627">
    <property type="entry name" value="ADENYLATE CYCLASE TYPE 1"/>
    <property type="match status" value="1"/>
</dbReference>
<name>A0A087UJN7_STEMI</name>
<evidence type="ECO:0000256" key="1">
    <source>
        <dbReference type="ARBA" id="ARBA00022741"/>
    </source>
</evidence>
<dbReference type="GO" id="GO:0007189">
    <property type="term" value="P:adenylate cyclase-activating G protein-coupled receptor signaling pathway"/>
    <property type="evidence" value="ECO:0007669"/>
    <property type="project" value="TreeGrafter"/>
</dbReference>
<dbReference type="STRING" id="407821.A0A087UJN7"/>
<evidence type="ECO:0000313" key="5">
    <source>
        <dbReference type="Proteomes" id="UP000054359"/>
    </source>
</evidence>
<organism evidence="4 5">
    <name type="scientific">Stegodyphus mimosarum</name>
    <name type="common">African social velvet spider</name>
    <dbReference type="NCBI Taxonomy" id="407821"/>
    <lineage>
        <taxon>Eukaryota</taxon>
        <taxon>Metazoa</taxon>
        <taxon>Ecdysozoa</taxon>
        <taxon>Arthropoda</taxon>
        <taxon>Chelicerata</taxon>
        <taxon>Arachnida</taxon>
        <taxon>Araneae</taxon>
        <taxon>Araneomorphae</taxon>
        <taxon>Entelegynae</taxon>
        <taxon>Eresoidea</taxon>
        <taxon>Eresidae</taxon>
        <taxon>Stegodyphus</taxon>
    </lineage>
</organism>
<sequence>MVACVSFLKVHYLLKLGLLLLMLAIYLLLMLLFFSDLFDGTCASKTCTPLKCRALTLLIIFCYMVSYHCRLIEITSRLDFLWKLQAQKELQEMRELRQHNQQLLKNILPDHVASYFLLQDRNYELLDEDRFRP</sequence>
<protein>
    <submittedName>
        <fullName evidence="4">Adenylate cyclase type 8</fullName>
    </submittedName>
</protein>
<accession>A0A087UJN7</accession>
<dbReference type="EMBL" id="KK120127">
    <property type="protein sequence ID" value="KFM77576.1"/>
    <property type="molecule type" value="Genomic_DNA"/>
</dbReference>
<dbReference type="Proteomes" id="UP000054359">
    <property type="component" value="Unassembled WGS sequence"/>
</dbReference>
<keyword evidence="1" id="KW-0547">Nucleotide-binding</keyword>
<dbReference type="OrthoDB" id="7478377at2759"/>
<feature type="transmembrane region" description="Helical" evidence="3">
    <location>
        <begin position="54"/>
        <end position="72"/>
    </location>
</feature>
<keyword evidence="3" id="KW-0472">Membrane</keyword>
<reference evidence="4 5" key="1">
    <citation type="submission" date="2013-11" db="EMBL/GenBank/DDBJ databases">
        <title>Genome sequencing of Stegodyphus mimosarum.</title>
        <authorList>
            <person name="Bechsgaard J."/>
        </authorList>
    </citation>
    <scope>NUCLEOTIDE SEQUENCE [LARGE SCALE GENOMIC DNA]</scope>
</reference>
<keyword evidence="2" id="KW-0456">Lyase</keyword>